<keyword evidence="1" id="KW-0812">Transmembrane</keyword>
<protein>
    <recommendedName>
        <fullName evidence="4">PsbP C-terminal domain-containing protein</fullName>
    </recommendedName>
</protein>
<keyword evidence="3" id="KW-1185">Reference proteome</keyword>
<proteinExistence type="predicted"/>
<accession>A0A1M5XPB3</accession>
<dbReference type="AlphaFoldDB" id="A0A1M5XPB3"/>
<sequence length="203" mass="24335">MRRYRKWLIVILLVLSPVIVFLGWVAWKVNQPQEDRYFTLAGRQWMVPKTYLVILDSAKNPGYFETLFEYPDMFPGNPNVFGNDNRISVSVRSRTKAGSVSQFTFERIKKLPNSVFLGEENGFDIYRSRFAEYSYKIYWFKQDESEYSMYVSYVDDPTFLAYTVFRSFEDGMRLEYTAQKNRMDDFYQIDRKVVERVRSFIQD</sequence>
<evidence type="ECO:0000256" key="1">
    <source>
        <dbReference type="SAM" id="Phobius"/>
    </source>
</evidence>
<reference evidence="2 3" key="1">
    <citation type="submission" date="2016-11" db="EMBL/GenBank/DDBJ databases">
        <authorList>
            <person name="Jaros S."/>
            <person name="Januszkiewicz K."/>
            <person name="Wedrychowicz H."/>
        </authorList>
    </citation>
    <scope>NUCLEOTIDE SEQUENCE [LARGE SCALE GENOMIC DNA]</scope>
    <source>
        <strain evidence="2 3">CGMCC 1.10190</strain>
    </source>
</reference>
<name>A0A1M5XPB3_9BURK</name>
<keyword evidence="1" id="KW-1133">Transmembrane helix</keyword>
<organism evidence="2 3">
    <name type="scientific">Pollutimonas bauzanensis</name>
    <dbReference type="NCBI Taxonomy" id="658167"/>
    <lineage>
        <taxon>Bacteria</taxon>
        <taxon>Pseudomonadati</taxon>
        <taxon>Pseudomonadota</taxon>
        <taxon>Betaproteobacteria</taxon>
        <taxon>Burkholderiales</taxon>
        <taxon>Alcaligenaceae</taxon>
        <taxon>Pollutimonas</taxon>
    </lineage>
</organism>
<dbReference type="EMBL" id="FQXE01000007">
    <property type="protein sequence ID" value="SHI01492.1"/>
    <property type="molecule type" value="Genomic_DNA"/>
</dbReference>
<gene>
    <name evidence="2" type="ORF">SAMN04488135_10742</name>
</gene>
<keyword evidence="1" id="KW-0472">Membrane</keyword>
<dbReference type="Proteomes" id="UP000184226">
    <property type="component" value="Unassembled WGS sequence"/>
</dbReference>
<evidence type="ECO:0000313" key="2">
    <source>
        <dbReference type="EMBL" id="SHI01492.1"/>
    </source>
</evidence>
<evidence type="ECO:0000313" key="3">
    <source>
        <dbReference type="Proteomes" id="UP000184226"/>
    </source>
</evidence>
<feature type="transmembrane region" description="Helical" evidence="1">
    <location>
        <begin position="7"/>
        <end position="27"/>
    </location>
</feature>
<dbReference type="STRING" id="658167.SAMN04488135_10742"/>
<evidence type="ECO:0008006" key="4">
    <source>
        <dbReference type="Google" id="ProtNLM"/>
    </source>
</evidence>